<evidence type="ECO:0000313" key="2">
    <source>
        <dbReference type="Proteomes" id="UP000187429"/>
    </source>
</evidence>
<reference evidence="2" key="1">
    <citation type="submission" date="2017-01" db="EMBL/GenBank/DDBJ databases">
        <authorList>
            <person name="Wang Y."/>
            <person name="White M."/>
            <person name="Kvist S."/>
            <person name="Moncalvo J.-M."/>
        </authorList>
    </citation>
    <scope>NUCLEOTIDE SEQUENCE [LARGE SCALE GENOMIC DNA]</scope>
    <source>
        <strain evidence="2">ID-206-W2</strain>
    </source>
</reference>
<dbReference type="Proteomes" id="UP000187429">
    <property type="component" value="Unassembled WGS sequence"/>
</dbReference>
<dbReference type="EMBL" id="LSSM01001393">
    <property type="protein sequence ID" value="OMJ26728.1"/>
    <property type="molecule type" value="Genomic_DNA"/>
</dbReference>
<keyword evidence="2" id="KW-1185">Reference proteome</keyword>
<name>A0A1R1YII4_9FUNG</name>
<dbReference type="OrthoDB" id="5760115at2759"/>
<gene>
    <name evidence="1" type="ORF">AYI69_g3863</name>
</gene>
<proteinExistence type="predicted"/>
<organism evidence="1 2">
    <name type="scientific">Smittium culicis</name>
    <dbReference type="NCBI Taxonomy" id="133412"/>
    <lineage>
        <taxon>Eukaryota</taxon>
        <taxon>Fungi</taxon>
        <taxon>Fungi incertae sedis</taxon>
        <taxon>Zoopagomycota</taxon>
        <taxon>Kickxellomycotina</taxon>
        <taxon>Harpellomycetes</taxon>
        <taxon>Harpellales</taxon>
        <taxon>Legeriomycetaceae</taxon>
        <taxon>Smittium</taxon>
    </lineage>
</organism>
<sequence length="178" mass="20818">MKNKKTNQCFVWFKKKQRIRTDTQKPCWNKFNNPLRLPNLKPRITKGAKGSQRLSHDDTGNTNVETCNLVSRSESTLCIKAATTTVNDRNTRLEKRKVADLGKQELALNGMEDQWRFLESQDLGNYAINYLLLKNRRVRRRSTYSSKQRTFMTGEIQVISPMKYPLHRESTTSQNYTL</sequence>
<dbReference type="AlphaFoldDB" id="A0A1R1YII4"/>
<comment type="caution">
    <text evidence="1">The sequence shown here is derived from an EMBL/GenBank/DDBJ whole genome shotgun (WGS) entry which is preliminary data.</text>
</comment>
<accession>A0A1R1YII4</accession>
<protein>
    <submittedName>
        <fullName evidence="1">Uncharacterized protein</fullName>
    </submittedName>
</protein>
<evidence type="ECO:0000313" key="1">
    <source>
        <dbReference type="EMBL" id="OMJ26728.1"/>
    </source>
</evidence>